<dbReference type="PANTHER" id="PTHR34351">
    <property type="entry name" value="SLR1927 PROTEIN-RELATED"/>
    <property type="match status" value="1"/>
</dbReference>
<dbReference type="RefSeq" id="WP_099477555.1">
    <property type="nucleotide sequence ID" value="NZ_CP016809.1"/>
</dbReference>
<evidence type="ECO:0000256" key="1">
    <source>
        <dbReference type="SAM" id="Phobius"/>
    </source>
</evidence>
<accession>A0A1B2DZB2</accession>
<gene>
    <name evidence="2" type="ORF">BBD41_10415</name>
</gene>
<proteinExistence type="predicted"/>
<feature type="transmembrane region" description="Helical" evidence="1">
    <location>
        <begin position="7"/>
        <end position="25"/>
    </location>
</feature>
<reference evidence="2" key="1">
    <citation type="submission" date="2016-08" db="EMBL/GenBank/DDBJ databases">
        <title>Complete Genome Seqeunce of Paenibacillus sp. nov. IHBB 9852 from high altitute lake of Indian trans-Himalayas.</title>
        <authorList>
            <person name="Kiran S."/>
            <person name="Swarnkar M.K."/>
            <person name="Rana A."/>
            <person name="Tewari R."/>
            <person name="Gulati A."/>
        </authorList>
    </citation>
    <scope>NUCLEOTIDE SEQUENCE [LARGE SCALE GENOMIC DNA]</scope>
    <source>
        <strain evidence="2">IHBB 9852</strain>
    </source>
</reference>
<evidence type="ECO:0000313" key="2">
    <source>
        <dbReference type="EMBL" id="ANY72967.1"/>
    </source>
</evidence>
<dbReference type="AlphaFoldDB" id="A0A1B2DZB2"/>
<name>A0A1B2DZB2_9BACL</name>
<organism evidence="2">
    <name type="scientific">Paenibacillus ihbetae</name>
    <dbReference type="NCBI Taxonomy" id="1870820"/>
    <lineage>
        <taxon>Bacteria</taxon>
        <taxon>Bacillati</taxon>
        <taxon>Bacillota</taxon>
        <taxon>Bacilli</taxon>
        <taxon>Bacillales</taxon>
        <taxon>Paenibacillaceae</taxon>
        <taxon>Paenibacillus</taxon>
    </lineage>
</organism>
<protein>
    <submittedName>
        <fullName evidence="2">Uncharacterized protein</fullName>
    </submittedName>
</protein>
<dbReference type="KEGG" id="pib:BBD41_10415"/>
<keyword evidence="1" id="KW-1133">Transmembrane helix</keyword>
<keyword evidence="1" id="KW-0472">Membrane</keyword>
<dbReference type="PANTHER" id="PTHR34351:SF2">
    <property type="entry name" value="DUF58 DOMAIN-CONTAINING PROTEIN"/>
    <property type="match status" value="1"/>
</dbReference>
<keyword evidence="1" id="KW-0812">Transmembrane</keyword>
<sequence>MKREQADWMRALAIWLAALGLYVWLGGEALRLLWLACTLVLIGGAALRLLGPSRITVSRTCAPAWIYRGDSAQVTVRIAYQTVLPVPWMMVHDTIGGCSHRKLLFPGFRKNLTYSYQLDHLPRGIWSEATSEMAWGDLFGWFRFSRQLTGEMTGISVLPRPAAGPELQVVPRGGSADREDERTFAKRRTDIRGSGLRDYIPGDPMNRIHWKNSAKLGRLQSFLPQEGSGIRQCIALDTMRQGLFGRDGGSKHDEIFEQTVAAAAGFLCQLHDRRVPYKLWTSAYQSLTPVSEYRGDNAAQRRDILLPLASVRISGGVEAADPHEEYARMSTDVLERDTAWTIITGTMNEQAALLGIKLLNSGIRDVTICCLRSGQQRTAMRISGDGGHPFRSTGQERAEEFYRLGGRLVIAGGIPEAPADGSLKGGNGNGSGQLAW</sequence>
<dbReference type="EMBL" id="CP016809">
    <property type="protein sequence ID" value="ANY72967.1"/>
    <property type="molecule type" value="Genomic_DNA"/>
</dbReference>